<evidence type="ECO:0008006" key="4">
    <source>
        <dbReference type="Google" id="ProtNLM"/>
    </source>
</evidence>
<keyword evidence="3" id="KW-1185">Reference proteome</keyword>
<protein>
    <recommendedName>
        <fullName evidence="4">F-box domain-containing protein</fullName>
    </recommendedName>
</protein>
<evidence type="ECO:0000313" key="3">
    <source>
        <dbReference type="Proteomes" id="UP000783213"/>
    </source>
</evidence>
<evidence type="ECO:0000256" key="1">
    <source>
        <dbReference type="SAM" id="MobiDB-lite"/>
    </source>
</evidence>
<dbReference type="EMBL" id="RCSX01000003">
    <property type="protein sequence ID" value="KAF7937135.1"/>
    <property type="molecule type" value="Genomic_DNA"/>
</dbReference>
<dbReference type="Proteomes" id="UP000783213">
    <property type="component" value="Unassembled WGS sequence"/>
</dbReference>
<sequence length="411" mass="46619">MMAQTTSAAQPDAVFPADKESTTQPGALVLVRITPIAQTDAVVLTRITSTTQTDTVVLVDKKSTAHNDAITQQRKSTSSALVRIPPEILRMIAEFLPEKNAACFTLCCHSIKDVLGERYLKAMTIPPYEQFDFSPKGEIKFVHLLARDLPQHFACFECSRIHRARTIKWPSNIKEHLGCAHSIRSRQNAYSLTFFSPFKIYFAQVYLVMKQHRLGIDLGFPLEAFRHVEITHEKRTNVTNLMSVDARFVSNELLLRSQIWILFPPSQKDRMIQKLSECGLPTRLCAHSARSSLEEMVAGLMGNGGSLIRTVQCHHCWMDFGIRRKYFGEAGTAFIITRWINLGAGLDPEDRKWQGHIGRKGLRSRQRLVNIRKTFEDQEGSSMEEFTSDNQQKLLSEWRSKYSNSGADDVA</sequence>
<gene>
    <name evidence="2" type="ORF">EAE98_001449</name>
</gene>
<organism evidence="2 3">
    <name type="scientific">Botrytis deweyae</name>
    <dbReference type="NCBI Taxonomy" id="2478750"/>
    <lineage>
        <taxon>Eukaryota</taxon>
        <taxon>Fungi</taxon>
        <taxon>Dikarya</taxon>
        <taxon>Ascomycota</taxon>
        <taxon>Pezizomycotina</taxon>
        <taxon>Leotiomycetes</taxon>
        <taxon>Helotiales</taxon>
        <taxon>Sclerotiniaceae</taxon>
        <taxon>Botrytis</taxon>
    </lineage>
</organism>
<feature type="region of interest" description="Disordered" evidence="1">
    <location>
        <begin position="1"/>
        <end position="20"/>
    </location>
</feature>
<proteinExistence type="predicted"/>
<dbReference type="GeneID" id="62228223"/>
<accession>A0ABQ7IXW7</accession>
<comment type="caution">
    <text evidence="2">The sequence shown here is derived from an EMBL/GenBank/DDBJ whole genome shotgun (WGS) entry which is preliminary data.</text>
</comment>
<reference evidence="2 3" key="1">
    <citation type="journal article" date="2020" name="Genome Biol. Evol.">
        <title>Comparative genomics of Sclerotiniaceae.</title>
        <authorList>
            <person name="Valero Jimenez C.A."/>
            <person name="Steentjes M."/>
            <person name="Scholten O.E."/>
            <person name="Van Kan J.A.L."/>
        </authorList>
    </citation>
    <scope>NUCLEOTIDE SEQUENCE [LARGE SCALE GENOMIC DNA]</scope>
    <source>
        <strain evidence="2 3">B1</strain>
    </source>
</reference>
<evidence type="ECO:0000313" key="2">
    <source>
        <dbReference type="EMBL" id="KAF7937135.1"/>
    </source>
</evidence>
<dbReference type="RefSeq" id="XP_038814053.1">
    <property type="nucleotide sequence ID" value="XM_038949068.1"/>
</dbReference>
<name>A0ABQ7IXW7_9HELO</name>